<dbReference type="Gene3D" id="1.10.10.1740">
    <property type="entry name" value="Transmembrane protein 14-like"/>
    <property type="match status" value="1"/>
</dbReference>
<dbReference type="InterPro" id="IPR044890">
    <property type="entry name" value="TMEM14_sf"/>
</dbReference>
<evidence type="ECO:0000256" key="4">
    <source>
        <dbReference type="ARBA" id="ARBA00023136"/>
    </source>
</evidence>
<name>A0A1Z4JFS5_LEPBY</name>
<reference evidence="6 7" key="1">
    <citation type="submission" date="2017-06" db="EMBL/GenBank/DDBJ databases">
        <title>Genome sequencing of cyanobaciteial culture collection at National Institute for Environmental Studies (NIES).</title>
        <authorList>
            <person name="Hirose Y."/>
            <person name="Shimura Y."/>
            <person name="Fujisawa T."/>
            <person name="Nakamura Y."/>
            <person name="Kawachi M."/>
        </authorList>
    </citation>
    <scope>NUCLEOTIDE SEQUENCE [LARGE SCALE GENOMIC DNA]</scope>
    <source>
        <strain evidence="6 7">NIES-2135</strain>
    </source>
</reference>
<evidence type="ECO:0000256" key="1">
    <source>
        <dbReference type="ARBA" id="ARBA00004370"/>
    </source>
</evidence>
<accession>A0A1Z4JFS5</accession>
<feature type="transmembrane region" description="Helical" evidence="5">
    <location>
        <begin position="51"/>
        <end position="70"/>
    </location>
</feature>
<keyword evidence="3 5" id="KW-1133">Transmembrane helix</keyword>
<dbReference type="GO" id="GO:0016020">
    <property type="term" value="C:membrane"/>
    <property type="evidence" value="ECO:0007669"/>
    <property type="project" value="UniProtKB-SubCell"/>
</dbReference>
<keyword evidence="4 5" id="KW-0472">Membrane</keyword>
<keyword evidence="7" id="KW-1185">Reference proteome</keyword>
<dbReference type="Proteomes" id="UP000217895">
    <property type="component" value="Chromosome"/>
</dbReference>
<evidence type="ECO:0008006" key="8">
    <source>
        <dbReference type="Google" id="ProtNLM"/>
    </source>
</evidence>
<dbReference type="PANTHER" id="PTHR12668:SF43">
    <property type="entry name" value="TRANSMEMBRANE PROTEIN 14 HOMOLOG"/>
    <property type="match status" value="1"/>
</dbReference>
<evidence type="ECO:0000256" key="5">
    <source>
        <dbReference type="SAM" id="Phobius"/>
    </source>
</evidence>
<gene>
    <name evidence="6" type="ORF">NIES2135_24360</name>
</gene>
<dbReference type="EMBL" id="AP018203">
    <property type="protein sequence ID" value="BAY55612.1"/>
    <property type="molecule type" value="Genomic_DNA"/>
</dbReference>
<comment type="subcellular location">
    <subcellularLocation>
        <location evidence="1">Membrane</location>
    </subcellularLocation>
</comment>
<dbReference type="PANTHER" id="PTHR12668">
    <property type="entry name" value="TRANSMEMBRANE PROTEIN 14, 15"/>
    <property type="match status" value="1"/>
</dbReference>
<proteinExistence type="predicted"/>
<organism evidence="6 7">
    <name type="scientific">Leptolyngbya boryana NIES-2135</name>
    <dbReference type="NCBI Taxonomy" id="1973484"/>
    <lineage>
        <taxon>Bacteria</taxon>
        <taxon>Bacillati</taxon>
        <taxon>Cyanobacteriota</taxon>
        <taxon>Cyanophyceae</taxon>
        <taxon>Leptolyngbyales</taxon>
        <taxon>Leptolyngbyaceae</taxon>
        <taxon>Leptolyngbya group</taxon>
        <taxon>Leptolyngbya</taxon>
    </lineage>
</organism>
<dbReference type="Pfam" id="PF03647">
    <property type="entry name" value="Tmemb_14"/>
    <property type="match status" value="1"/>
</dbReference>
<sequence length="102" mass="11044">MTLIIALYGLFIAIGGIIGYLKARSQISLIAGLGNAIVLWIAAYVTLNNLYGGLILAVCIAVELLVFFSLRWSKTRKFMPAGLMAILSLIATVGFLWVLLAR</sequence>
<evidence type="ECO:0000313" key="7">
    <source>
        <dbReference type="Proteomes" id="UP000217895"/>
    </source>
</evidence>
<dbReference type="InterPro" id="IPR005349">
    <property type="entry name" value="TMEM14"/>
</dbReference>
<feature type="transmembrane region" description="Helical" evidence="5">
    <location>
        <begin position="6"/>
        <end position="21"/>
    </location>
</feature>
<evidence type="ECO:0000256" key="2">
    <source>
        <dbReference type="ARBA" id="ARBA00022692"/>
    </source>
</evidence>
<keyword evidence="2 5" id="KW-0812">Transmembrane</keyword>
<evidence type="ECO:0000313" key="6">
    <source>
        <dbReference type="EMBL" id="BAY55612.1"/>
    </source>
</evidence>
<feature type="transmembrane region" description="Helical" evidence="5">
    <location>
        <begin position="82"/>
        <end position="100"/>
    </location>
</feature>
<protein>
    <recommendedName>
        <fullName evidence="8">Small integral membrane protein</fullName>
    </recommendedName>
</protein>
<evidence type="ECO:0000256" key="3">
    <source>
        <dbReference type="ARBA" id="ARBA00022989"/>
    </source>
</evidence>
<feature type="transmembrane region" description="Helical" evidence="5">
    <location>
        <begin position="28"/>
        <end position="45"/>
    </location>
</feature>
<dbReference type="AlphaFoldDB" id="A0A1Z4JFS5"/>